<sequence>MTSWPEDGDEIIENYIARLPLNYAITPIYYRQALNSFRQAVLRFGATDRQTLEYWLRERGEVWAPSTVQNRARIVARFLDALADDGRIESNPISDLRRDYNAHSDTGVIRALMAPDPNQALEALRQLRPFESSLGELMRNHVERMQRSGYRYEAADVICRRFDRFLQQRPDLDGQPLEIMLEHYRRTKTTANHPAECEKLARILNKALCHDDPSRPKRQSDNRPAKQVARGWRRPYIYSSEEIQKLLAIARVYPSPRAPSRPINLYTMLVLAYCAGLRIGEIARLTLGDVDMRAGTIAIRETKFFKSRILPLSDSAIDALRTLLEARQRAKVSRSPDAGLFWHDQKNRYYCRASISTHLVAILRMAGLKPAKGKTGPRIHDLRHTFVVHRILEWYRQGVNPQEKLPYLATYLGHRDINSTLVYITVTQDLLHEASERFRAFAAPGNAESAEVAS</sequence>
<evidence type="ECO:0000256" key="2">
    <source>
        <dbReference type="ARBA" id="ARBA00022908"/>
    </source>
</evidence>
<name>A0ABU8QK96_9RHOB</name>
<evidence type="ECO:0000259" key="5">
    <source>
        <dbReference type="PROSITE" id="PS51898"/>
    </source>
</evidence>
<keyword evidence="3" id="KW-0238">DNA-binding</keyword>
<keyword evidence="7" id="KW-1185">Reference proteome</keyword>
<accession>A0ABU8QK96</accession>
<dbReference type="Pfam" id="PF00589">
    <property type="entry name" value="Phage_integrase"/>
    <property type="match status" value="1"/>
</dbReference>
<dbReference type="PROSITE" id="PS51898">
    <property type="entry name" value="TYR_RECOMBINASE"/>
    <property type="match status" value="1"/>
</dbReference>
<comment type="similarity">
    <text evidence="1">Belongs to the 'phage' integrase family.</text>
</comment>
<keyword evidence="4" id="KW-0233">DNA recombination</keyword>
<evidence type="ECO:0000256" key="4">
    <source>
        <dbReference type="ARBA" id="ARBA00023172"/>
    </source>
</evidence>
<evidence type="ECO:0000313" key="7">
    <source>
        <dbReference type="Proteomes" id="UP001368270"/>
    </source>
</evidence>
<dbReference type="InterPro" id="IPR050090">
    <property type="entry name" value="Tyrosine_recombinase_XerCD"/>
</dbReference>
<dbReference type="SUPFAM" id="SSF56349">
    <property type="entry name" value="DNA breaking-rejoining enzymes"/>
    <property type="match status" value="1"/>
</dbReference>
<dbReference type="InterPro" id="IPR013762">
    <property type="entry name" value="Integrase-like_cat_sf"/>
</dbReference>
<organism evidence="6 7">
    <name type="scientific">Cognatishimia coralii</name>
    <dbReference type="NCBI Taxonomy" id="3083254"/>
    <lineage>
        <taxon>Bacteria</taxon>
        <taxon>Pseudomonadati</taxon>
        <taxon>Pseudomonadota</taxon>
        <taxon>Alphaproteobacteria</taxon>
        <taxon>Rhodobacterales</taxon>
        <taxon>Paracoccaceae</taxon>
        <taxon>Cognatishimia</taxon>
    </lineage>
</organism>
<dbReference type="InterPro" id="IPR011010">
    <property type="entry name" value="DNA_brk_join_enz"/>
</dbReference>
<dbReference type="Proteomes" id="UP001368270">
    <property type="component" value="Unassembled WGS sequence"/>
</dbReference>
<evidence type="ECO:0000256" key="1">
    <source>
        <dbReference type="ARBA" id="ARBA00008857"/>
    </source>
</evidence>
<evidence type="ECO:0000313" key="6">
    <source>
        <dbReference type="EMBL" id="MEJ5219843.1"/>
    </source>
</evidence>
<feature type="domain" description="Tyr recombinase" evidence="5">
    <location>
        <begin position="233"/>
        <end position="436"/>
    </location>
</feature>
<proteinExistence type="inferred from homology"/>
<dbReference type="EMBL" id="JBBGAZ010000013">
    <property type="protein sequence ID" value="MEJ5219843.1"/>
    <property type="molecule type" value="Genomic_DNA"/>
</dbReference>
<dbReference type="PANTHER" id="PTHR30349">
    <property type="entry name" value="PHAGE INTEGRASE-RELATED"/>
    <property type="match status" value="1"/>
</dbReference>
<keyword evidence="2" id="KW-0229">DNA integration</keyword>
<evidence type="ECO:0000256" key="3">
    <source>
        <dbReference type="ARBA" id="ARBA00023125"/>
    </source>
</evidence>
<dbReference type="RefSeq" id="WP_339404534.1">
    <property type="nucleotide sequence ID" value="NZ_JBBGAZ010000013.1"/>
</dbReference>
<protein>
    <submittedName>
        <fullName evidence="6">Tyrosine-type recombinase/integrase</fullName>
    </submittedName>
</protein>
<dbReference type="PANTHER" id="PTHR30349:SF41">
    <property type="entry name" value="INTEGRASE_RECOMBINASE PROTEIN MJ0367-RELATED"/>
    <property type="match status" value="1"/>
</dbReference>
<dbReference type="Gene3D" id="1.10.443.10">
    <property type="entry name" value="Intergrase catalytic core"/>
    <property type="match status" value="1"/>
</dbReference>
<comment type="caution">
    <text evidence="6">The sequence shown here is derived from an EMBL/GenBank/DDBJ whole genome shotgun (WGS) entry which is preliminary data.</text>
</comment>
<reference evidence="6 7" key="1">
    <citation type="submission" date="2024-03" db="EMBL/GenBank/DDBJ databases">
        <title>Cognatishimia coralii sp. nov., a marine bacterium isolated from coral surrounding seawater.</title>
        <authorList>
            <person name="Liu X."/>
            <person name="Liu S."/>
            <person name="Sun H."/>
            <person name="Zhang Y."/>
        </authorList>
    </citation>
    <scope>NUCLEOTIDE SEQUENCE [LARGE SCALE GENOMIC DNA]</scope>
    <source>
        <strain evidence="6 7">D5M38</strain>
    </source>
</reference>
<gene>
    <name evidence="6" type="ORF">WG622_16425</name>
</gene>
<dbReference type="InterPro" id="IPR002104">
    <property type="entry name" value="Integrase_catalytic"/>
</dbReference>